<feature type="region of interest" description="Disordered" evidence="1">
    <location>
        <begin position="371"/>
        <end position="400"/>
    </location>
</feature>
<accession>A0A9C6WX06</accession>
<gene>
    <name evidence="4" type="primary">LOC113213311</name>
</gene>
<feature type="region of interest" description="Disordered" evidence="1">
    <location>
        <begin position="170"/>
        <end position="223"/>
    </location>
</feature>
<dbReference type="KEGG" id="foc:113213311"/>
<dbReference type="GO" id="GO:0005783">
    <property type="term" value="C:endoplasmic reticulum"/>
    <property type="evidence" value="ECO:0007669"/>
    <property type="project" value="TreeGrafter"/>
</dbReference>
<evidence type="ECO:0000256" key="2">
    <source>
        <dbReference type="SAM" id="Phobius"/>
    </source>
</evidence>
<dbReference type="PANTHER" id="PTHR21650">
    <property type="entry name" value="MEMBRALIN/KINETOCHORE PROTEIN NUF2"/>
    <property type="match status" value="1"/>
</dbReference>
<dbReference type="RefSeq" id="XP_052122329.1">
    <property type="nucleotide sequence ID" value="XM_052266369.1"/>
</dbReference>
<keyword evidence="2" id="KW-1133">Transmembrane helix</keyword>
<dbReference type="GeneID" id="113213311"/>
<dbReference type="GO" id="GO:0034976">
    <property type="term" value="P:response to endoplasmic reticulum stress"/>
    <property type="evidence" value="ECO:0007669"/>
    <property type="project" value="TreeGrafter"/>
</dbReference>
<feature type="region of interest" description="Disordered" evidence="1">
    <location>
        <begin position="1"/>
        <end position="50"/>
    </location>
</feature>
<dbReference type="Proteomes" id="UP000504606">
    <property type="component" value="Unplaced"/>
</dbReference>
<evidence type="ECO:0000313" key="3">
    <source>
        <dbReference type="Proteomes" id="UP000504606"/>
    </source>
</evidence>
<keyword evidence="2" id="KW-0812">Transmembrane</keyword>
<sequence length="731" mass="82376">MLRGDNVGDAGSSADNNGTQAPNIEATTSQSGTGESIGSSNSVPEILETVPTSENNHVNTESLVEQSGQSAVQTIPEETSVPSQSNDTILSQSLHQGESEASEASTSAQHTSAIISTPSVPTRPILSPGSIAILRIRTTEEDANALLRDIANNVVTFAELLQTAQAVQSGQAVQVEQNPSALSGGEARPQRRHRNITLPIMERPRANNNNNNNNRARNNNPNTTNALITVRNQLFYTLFVKAALLYARTFPRHVRRILEFFFLLLALGSLFVLIYIHIAFSRTPTNCLEHIRNDWPRDGILRVEIVRGGVSDDYTVEKSYAKEERLRQERVEDISTVLGLLTRDGLTVFRALPFSYYVWNPISFMIEPSTSEVGEERNTGLASESDVSSDDGENETTPSNTEGLQMLFENETAQEHLTSKSKDEMDISEGFKLEDDGASIQKVDSETNEEMQNTGPEYLSVDAEGIISVNKTITDEEAEKSLKSDVEKLVRAVWPEDIYIVEYSLEYGYLRLGAEKRKLLNIPVKIVALDPNKDKCFGDWFLRFILKEFLGYDDVLMASIKNLAETEDNKGYLRNVVTGEHYRFVTMWMAHTSYFAALFVMLVFTVSTSMLLRYSHHQIFVFIIELLQMFEFNVTATFPAAPLLTVILALVGMEAIMSEFFNDTQTAFYIILIVWTADQYDAICSHTMITKRHWLRFFYLYHFTFYAYHYRFNGQYTRLALVTSWLFTQHP</sequence>
<organism evidence="3 4">
    <name type="scientific">Frankliniella occidentalis</name>
    <name type="common">Western flower thrips</name>
    <name type="synonym">Euthrips occidentalis</name>
    <dbReference type="NCBI Taxonomy" id="133901"/>
    <lineage>
        <taxon>Eukaryota</taxon>
        <taxon>Metazoa</taxon>
        <taxon>Ecdysozoa</taxon>
        <taxon>Arthropoda</taxon>
        <taxon>Hexapoda</taxon>
        <taxon>Insecta</taxon>
        <taxon>Pterygota</taxon>
        <taxon>Neoptera</taxon>
        <taxon>Paraneoptera</taxon>
        <taxon>Thysanoptera</taxon>
        <taxon>Terebrantia</taxon>
        <taxon>Thripoidea</taxon>
        <taxon>Thripidae</taxon>
        <taxon>Frankliniella</taxon>
    </lineage>
</organism>
<evidence type="ECO:0000256" key="1">
    <source>
        <dbReference type="SAM" id="MobiDB-lite"/>
    </source>
</evidence>
<dbReference type="Pfam" id="PF09746">
    <property type="entry name" value="Membralin"/>
    <property type="match status" value="2"/>
</dbReference>
<name>A0A9C6WX06_FRAOC</name>
<dbReference type="OrthoDB" id="6779347at2759"/>
<dbReference type="GO" id="GO:1904294">
    <property type="term" value="P:positive regulation of ERAD pathway"/>
    <property type="evidence" value="ECO:0007669"/>
    <property type="project" value="TreeGrafter"/>
</dbReference>
<feature type="compositionally biased region" description="Low complexity" evidence="1">
    <location>
        <begin position="102"/>
        <end position="112"/>
    </location>
</feature>
<feature type="transmembrane region" description="Helical" evidence="2">
    <location>
        <begin position="632"/>
        <end position="656"/>
    </location>
</feature>
<proteinExistence type="predicted"/>
<reference evidence="4" key="1">
    <citation type="journal article" date="2018" name="Proc. Natl. Acad. Sci. U.S.A.">
        <title>Phylogenomics and the evolution of hemipteroid insects.</title>
        <authorList>
            <person name="Johnson K.P."/>
            <person name="Dietrich C.H."/>
            <person name="Friedrich F."/>
            <person name="Beutel R.G."/>
            <person name="Wipfler B."/>
            <person name="Peters R.S."/>
            <person name="Allen J.M."/>
            <person name="Petersen M."/>
            <person name="Donath A."/>
            <person name="Walden K.K."/>
            <person name="Kozlov A.M."/>
            <person name="Podsiadlowski L."/>
            <person name="Mayer C."/>
            <person name="Meusemann K."/>
            <person name="Vasilikopoulos A."/>
            <person name="Waterhouse R.M."/>
            <person name="Cameron S.L."/>
            <person name="Weirauch C."/>
            <person name="Swanson D.R."/>
            <person name="Percy D.M."/>
            <person name="Hardy N.B."/>
            <person name="Terry I."/>
            <person name="Liu S."/>
            <person name="Zhou X."/>
            <person name="Misof B."/>
            <person name="Robertson H.M."/>
            <person name="Yoshizawa K."/>
        </authorList>
    </citation>
    <scope>NUCLEOTIDE SEQUENCE</scope>
    <source>
        <tissue evidence="4">Whole organism</tissue>
    </source>
</reference>
<dbReference type="AlphaFoldDB" id="A0A9C6WX06"/>
<protein>
    <submittedName>
        <fullName evidence="4">Membralin</fullName>
    </submittedName>
</protein>
<feature type="transmembrane region" description="Helical" evidence="2">
    <location>
        <begin position="257"/>
        <end position="280"/>
    </location>
</feature>
<feature type="compositionally biased region" description="Low complexity" evidence="1">
    <location>
        <begin position="206"/>
        <end position="223"/>
    </location>
</feature>
<dbReference type="InterPro" id="IPR019144">
    <property type="entry name" value="Membralin"/>
</dbReference>
<keyword evidence="2" id="KW-0472">Membrane</keyword>
<reference evidence="4" key="2">
    <citation type="submission" date="2025-08" db="UniProtKB">
        <authorList>
            <consortium name="RefSeq"/>
        </authorList>
    </citation>
    <scope>IDENTIFICATION</scope>
    <source>
        <tissue evidence="4">Whole organism</tissue>
    </source>
</reference>
<dbReference type="PANTHER" id="PTHR21650:SF4">
    <property type="entry name" value="MEMBRALIN"/>
    <property type="match status" value="1"/>
</dbReference>
<feature type="compositionally biased region" description="Polar residues" evidence="1">
    <location>
        <begin position="13"/>
        <end position="43"/>
    </location>
</feature>
<feature type="compositionally biased region" description="Polar residues" evidence="1">
    <location>
        <begin position="62"/>
        <end position="96"/>
    </location>
</feature>
<feature type="region of interest" description="Disordered" evidence="1">
    <location>
        <begin position="62"/>
        <end position="112"/>
    </location>
</feature>
<evidence type="ECO:0000313" key="4">
    <source>
        <dbReference type="RefSeq" id="XP_052122329.1"/>
    </source>
</evidence>
<feature type="transmembrane region" description="Helical" evidence="2">
    <location>
        <begin position="593"/>
        <end position="612"/>
    </location>
</feature>
<keyword evidence="3" id="KW-1185">Reference proteome</keyword>